<organism evidence="11 12">
    <name type="scientific">Insolitispirillum peregrinum</name>
    <dbReference type="NCBI Taxonomy" id="80876"/>
    <lineage>
        <taxon>Bacteria</taxon>
        <taxon>Pseudomonadati</taxon>
        <taxon>Pseudomonadota</taxon>
        <taxon>Alphaproteobacteria</taxon>
        <taxon>Rhodospirillales</taxon>
        <taxon>Novispirillaceae</taxon>
        <taxon>Insolitispirillum</taxon>
    </lineage>
</organism>
<dbReference type="Pfam" id="PF04039">
    <property type="entry name" value="MnhB"/>
    <property type="match status" value="1"/>
</dbReference>
<evidence type="ECO:0000256" key="1">
    <source>
        <dbReference type="ARBA" id="ARBA00004651"/>
    </source>
</evidence>
<dbReference type="NCBIfam" id="NF009161">
    <property type="entry name" value="PRK12507.1"/>
    <property type="match status" value="1"/>
</dbReference>
<dbReference type="Pfam" id="PF13244">
    <property type="entry name" value="MbhD"/>
    <property type="match status" value="1"/>
</dbReference>
<evidence type="ECO:0000256" key="3">
    <source>
        <dbReference type="ARBA" id="ARBA00022475"/>
    </source>
</evidence>
<evidence type="ECO:0000259" key="8">
    <source>
        <dbReference type="Pfam" id="PF04039"/>
    </source>
</evidence>
<dbReference type="PANTHER" id="PTHR33932">
    <property type="entry name" value="NA(+)/H(+) ANTIPORTER SUBUNIT B"/>
    <property type="match status" value="1"/>
</dbReference>
<accession>A0A1N7NGL6</accession>
<evidence type="ECO:0000313" key="12">
    <source>
        <dbReference type="Proteomes" id="UP000185678"/>
    </source>
</evidence>
<feature type="transmembrane region" description="Helical" evidence="7">
    <location>
        <begin position="228"/>
        <end position="245"/>
    </location>
</feature>
<evidence type="ECO:0000259" key="9">
    <source>
        <dbReference type="Pfam" id="PF13244"/>
    </source>
</evidence>
<dbReference type="InterPro" id="IPR050622">
    <property type="entry name" value="CPA3_antiporter_subunitB"/>
</dbReference>
<dbReference type="NCBIfam" id="NF009162">
    <property type="entry name" value="PRK12508.1"/>
    <property type="match status" value="1"/>
</dbReference>
<dbReference type="GO" id="GO:0005886">
    <property type="term" value="C:plasma membrane"/>
    <property type="evidence" value="ECO:0007669"/>
    <property type="project" value="UniProtKB-SubCell"/>
</dbReference>
<reference evidence="11 12" key="1">
    <citation type="submission" date="2017-01" db="EMBL/GenBank/DDBJ databases">
        <authorList>
            <person name="Mah S.A."/>
            <person name="Swanson W.J."/>
            <person name="Moy G.W."/>
            <person name="Vacquier V.D."/>
        </authorList>
    </citation>
    <scope>NUCLEOTIDE SEQUENCE [LARGE SCALE GENOMIC DNA]</scope>
    <source>
        <strain evidence="11 12">DSM 11589</strain>
    </source>
</reference>
<keyword evidence="6 7" id="KW-0472">Membrane</keyword>
<keyword evidence="5 7" id="KW-1133">Transmembrane helix</keyword>
<sequence>MITMVTLIDLVLFTLLGITAIAMLRIRDLFAVVMLSGIYSLVSAVIFTDLDAVDVAFTEASVGAGISTILMLGTLALTSTKEKTPRRQSWGALLIVLVTGAALMYGTVDMPAFGDAASPINSPVTDRYITASGEETGVPNIVTSVLASYRGYDTMGETTVIFTAAIAVLILLGSARTTDAPVTPRPATTRSLELRPILRAGAKLLIGPILLFAFYVQFHGDFGPGGGFQAGVIFAAGVILYALIFDMDRARALFRPAVTRPLIALGVLIYAGTGIATLFFGGNFLGYSAFNPHHPAHGQELGIFLVELGVGITVSNVMMTLFFTFCGRRRP</sequence>
<comment type="subcellular location">
    <subcellularLocation>
        <location evidence="1">Cell membrane</location>
        <topology evidence="1">Multi-pass membrane protein</topology>
    </subcellularLocation>
</comment>
<feature type="transmembrane region" description="Helical" evidence="7">
    <location>
        <begin position="301"/>
        <end position="325"/>
    </location>
</feature>
<name>A0A1N7NGL6_9PROT</name>
<dbReference type="NCBIfam" id="NF009159">
    <property type="entry name" value="PRK12504.1"/>
    <property type="match status" value="1"/>
</dbReference>
<evidence type="ECO:0000256" key="7">
    <source>
        <dbReference type="SAM" id="Phobius"/>
    </source>
</evidence>
<gene>
    <name evidence="11" type="ORF">SAMN05421779_105112</name>
</gene>
<keyword evidence="3" id="KW-1003">Cell membrane</keyword>
<dbReference type="InterPro" id="IPR046806">
    <property type="entry name" value="MrpA_C/MbhE"/>
</dbReference>
<keyword evidence="4 7" id="KW-0812">Transmembrane</keyword>
<dbReference type="RefSeq" id="WP_217696097.1">
    <property type="nucleotide sequence ID" value="NZ_FTOA01000005.1"/>
</dbReference>
<feature type="transmembrane region" description="Helical" evidence="7">
    <location>
        <begin position="158"/>
        <end position="175"/>
    </location>
</feature>
<feature type="transmembrane region" description="Helical" evidence="7">
    <location>
        <begin position="6"/>
        <end position="24"/>
    </location>
</feature>
<feature type="transmembrane region" description="Helical" evidence="7">
    <location>
        <begin position="60"/>
        <end position="78"/>
    </location>
</feature>
<dbReference type="PANTHER" id="PTHR33932:SF4">
    <property type="entry name" value="NA(+)_H(+) ANTIPORTER SUBUNIT B"/>
    <property type="match status" value="1"/>
</dbReference>
<feature type="transmembrane region" description="Helical" evidence="7">
    <location>
        <begin position="90"/>
        <end position="108"/>
    </location>
</feature>
<dbReference type="Proteomes" id="UP000185678">
    <property type="component" value="Unassembled WGS sequence"/>
</dbReference>
<dbReference type="Pfam" id="PF20501">
    <property type="entry name" value="MbhE"/>
    <property type="match status" value="1"/>
</dbReference>
<feature type="transmembrane region" description="Helical" evidence="7">
    <location>
        <begin position="196"/>
        <end position="216"/>
    </location>
</feature>
<evidence type="ECO:0000256" key="4">
    <source>
        <dbReference type="ARBA" id="ARBA00022692"/>
    </source>
</evidence>
<dbReference type="InterPro" id="IPR007182">
    <property type="entry name" value="MnhB"/>
</dbReference>
<evidence type="ECO:0000256" key="2">
    <source>
        <dbReference type="ARBA" id="ARBA00009425"/>
    </source>
</evidence>
<dbReference type="InterPro" id="IPR025383">
    <property type="entry name" value="MrpA_C/MbhD"/>
</dbReference>
<feature type="transmembrane region" description="Helical" evidence="7">
    <location>
        <begin position="257"/>
        <end position="281"/>
    </location>
</feature>
<protein>
    <submittedName>
        <fullName evidence="11">Multisubunit sodium/proton antiporter, MrpB subunit</fullName>
    </submittedName>
</protein>
<evidence type="ECO:0000256" key="5">
    <source>
        <dbReference type="ARBA" id="ARBA00022989"/>
    </source>
</evidence>
<comment type="similarity">
    <text evidence="2">Belongs to the CPA3 antiporters (TC 2.A.63) subunit B family.</text>
</comment>
<feature type="transmembrane region" description="Helical" evidence="7">
    <location>
        <begin position="29"/>
        <end position="48"/>
    </location>
</feature>
<keyword evidence="12" id="KW-1185">Reference proteome</keyword>
<proteinExistence type="inferred from homology"/>
<dbReference type="STRING" id="80876.SAMN05421779_105112"/>
<feature type="domain" description="MrpA C-terminal/MbhE" evidence="10">
    <location>
        <begin position="113"/>
        <end position="178"/>
    </location>
</feature>
<dbReference type="AlphaFoldDB" id="A0A1N7NGL6"/>
<evidence type="ECO:0000313" key="11">
    <source>
        <dbReference type="EMBL" id="SIS97543.1"/>
    </source>
</evidence>
<feature type="domain" description="Na+/H+ antiporter MnhB subunit-related protein" evidence="8">
    <location>
        <begin position="197"/>
        <end position="320"/>
    </location>
</feature>
<dbReference type="EMBL" id="FTOA01000005">
    <property type="protein sequence ID" value="SIS97543.1"/>
    <property type="molecule type" value="Genomic_DNA"/>
</dbReference>
<feature type="domain" description="MrpA C-terminal/MbhD" evidence="9">
    <location>
        <begin position="15"/>
        <end position="78"/>
    </location>
</feature>
<evidence type="ECO:0000259" key="10">
    <source>
        <dbReference type="Pfam" id="PF20501"/>
    </source>
</evidence>
<evidence type="ECO:0000256" key="6">
    <source>
        <dbReference type="ARBA" id="ARBA00023136"/>
    </source>
</evidence>